<reference evidence="6 7" key="1">
    <citation type="submission" date="2019-08" db="EMBL/GenBank/DDBJ databases">
        <title>Genome of Vicingus serpentipes NCIMB 15042.</title>
        <authorList>
            <person name="Bowman J.P."/>
        </authorList>
    </citation>
    <scope>NUCLEOTIDE SEQUENCE [LARGE SCALE GENOMIC DNA]</scope>
    <source>
        <strain evidence="6 7">NCIMB 15042</strain>
    </source>
</reference>
<dbReference type="Proteomes" id="UP000321721">
    <property type="component" value="Unassembled WGS sequence"/>
</dbReference>
<dbReference type="HAMAP" id="MF_01151">
    <property type="entry name" value="GrpE"/>
    <property type="match status" value="1"/>
</dbReference>
<name>A0A5C6RQE3_9FLAO</name>
<dbReference type="GO" id="GO:0042803">
    <property type="term" value="F:protein homodimerization activity"/>
    <property type="evidence" value="ECO:0007669"/>
    <property type="project" value="InterPro"/>
</dbReference>
<dbReference type="Gene3D" id="3.90.20.20">
    <property type="match status" value="1"/>
</dbReference>
<dbReference type="GO" id="GO:0006457">
    <property type="term" value="P:protein folding"/>
    <property type="evidence" value="ECO:0007669"/>
    <property type="project" value="InterPro"/>
</dbReference>
<organism evidence="6 7">
    <name type="scientific">Vicingus serpentipes</name>
    <dbReference type="NCBI Taxonomy" id="1926625"/>
    <lineage>
        <taxon>Bacteria</taxon>
        <taxon>Pseudomonadati</taxon>
        <taxon>Bacteroidota</taxon>
        <taxon>Flavobacteriia</taxon>
        <taxon>Flavobacteriales</taxon>
        <taxon>Vicingaceae</taxon>
        <taxon>Vicingus</taxon>
    </lineage>
</organism>
<dbReference type="GO" id="GO:0000774">
    <property type="term" value="F:adenyl-nucleotide exchange factor activity"/>
    <property type="evidence" value="ECO:0007669"/>
    <property type="project" value="InterPro"/>
</dbReference>
<evidence type="ECO:0000256" key="4">
    <source>
        <dbReference type="RuleBase" id="RU004478"/>
    </source>
</evidence>
<gene>
    <name evidence="3" type="primary">grpE</name>
    <name evidence="6" type="ORF">FRY74_10525</name>
</gene>
<evidence type="ECO:0000256" key="2">
    <source>
        <dbReference type="ARBA" id="ARBA00023186"/>
    </source>
</evidence>
<proteinExistence type="inferred from homology"/>
<dbReference type="PANTHER" id="PTHR21237">
    <property type="entry name" value="GRPE PROTEIN"/>
    <property type="match status" value="1"/>
</dbReference>
<dbReference type="GO" id="GO:0051087">
    <property type="term" value="F:protein-folding chaperone binding"/>
    <property type="evidence" value="ECO:0007669"/>
    <property type="project" value="InterPro"/>
</dbReference>
<comment type="function">
    <text evidence="3">Participates actively in the response to hyperosmotic and heat shock by preventing the aggregation of stress-denatured proteins, in association with DnaK and GrpE. It is the nucleotide exchange factor for DnaK and may function as a thermosensor. Unfolded proteins bind initially to DnaJ; upon interaction with the DnaJ-bound protein, DnaK hydrolyzes its bound ATP, resulting in the formation of a stable complex. GrpE releases ADP from DnaK; ATP binding to DnaK triggers the release of the substrate protein, thus completing the reaction cycle. Several rounds of ATP-dependent interactions between DnaJ, DnaK and GrpE are required for fully efficient folding.</text>
</comment>
<dbReference type="InterPro" id="IPR013805">
    <property type="entry name" value="GrpE_CC"/>
</dbReference>
<evidence type="ECO:0000313" key="6">
    <source>
        <dbReference type="EMBL" id="TXB64219.1"/>
    </source>
</evidence>
<dbReference type="EMBL" id="VOOS01000005">
    <property type="protein sequence ID" value="TXB64219.1"/>
    <property type="molecule type" value="Genomic_DNA"/>
</dbReference>
<comment type="similarity">
    <text evidence="1 3 4">Belongs to the GrpE family.</text>
</comment>
<dbReference type="InterPro" id="IPR009012">
    <property type="entry name" value="GrpE_head"/>
</dbReference>
<evidence type="ECO:0000256" key="5">
    <source>
        <dbReference type="SAM" id="MobiDB-lite"/>
    </source>
</evidence>
<dbReference type="Gene3D" id="2.30.22.10">
    <property type="entry name" value="Head domain of nucleotide exchange factor GrpE"/>
    <property type="match status" value="1"/>
</dbReference>
<evidence type="ECO:0000313" key="7">
    <source>
        <dbReference type="Proteomes" id="UP000321721"/>
    </source>
</evidence>
<keyword evidence="2 3" id="KW-0143">Chaperone</keyword>
<dbReference type="GO" id="GO:0005737">
    <property type="term" value="C:cytoplasm"/>
    <property type="evidence" value="ECO:0007669"/>
    <property type="project" value="UniProtKB-SubCell"/>
</dbReference>
<evidence type="ECO:0000256" key="1">
    <source>
        <dbReference type="ARBA" id="ARBA00009054"/>
    </source>
</evidence>
<dbReference type="RefSeq" id="WP_147101289.1">
    <property type="nucleotide sequence ID" value="NZ_VOOS01000005.1"/>
</dbReference>
<dbReference type="SUPFAM" id="SSF58014">
    <property type="entry name" value="Coiled-coil domain of nucleotide exchange factor GrpE"/>
    <property type="match status" value="1"/>
</dbReference>
<dbReference type="Pfam" id="PF01025">
    <property type="entry name" value="GrpE"/>
    <property type="match status" value="1"/>
</dbReference>
<sequence length="180" mass="20768">MSKKEKVEENENIEHNEEVVAEKDQQEQEAPKEKTEEEKAEEESNRYLRLYSEFENFRKRTQKEKLELFKTAAEDVLKDLIPVLDDLERAQKANETADNVESVKEGFTLIYDKLTKTLKQKGLEPLPSSIGEKLDIEKHEAITQIPAPTDDMKGKVIDEVEKGYSLNGKVIRYTKVVIGQ</sequence>
<protein>
    <recommendedName>
        <fullName evidence="3">Protein GrpE</fullName>
    </recommendedName>
    <alternativeName>
        <fullName evidence="3">HSP-70 cofactor</fullName>
    </alternativeName>
</protein>
<keyword evidence="3" id="KW-0963">Cytoplasm</keyword>
<dbReference type="SUPFAM" id="SSF51064">
    <property type="entry name" value="Head domain of nucleotide exchange factor GrpE"/>
    <property type="match status" value="1"/>
</dbReference>
<comment type="subcellular location">
    <subcellularLocation>
        <location evidence="3">Cytoplasm</location>
    </subcellularLocation>
</comment>
<keyword evidence="7" id="KW-1185">Reference proteome</keyword>
<dbReference type="CDD" id="cd00446">
    <property type="entry name" value="GrpE"/>
    <property type="match status" value="1"/>
</dbReference>
<evidence type="ECO:0000256" key="3">
    <source>
        <dbReference type="HAMAP-Rule" id="MF_01151"/>
    </source>
</evidence>
<dbReference type="AlphaFoldDB" id="A0A5C6RQE3"/>
<keyword evidence="3" id="KW-0346">Stress response</keyword>
<feature type="region of interest" description="Disordered" evidence="5">
    <location>
        <begin position="1"/>
        <end position="45"/>
    </location>
</feature>
<dbReference type="PRINTS" id="PR00773">
    <property type="entry name" value="GRPEPROTEIN"/>
</dbReference>
<accession>A0A5C6RQE3</accession>
<dbReference type="InterPro" id="IPR000740">
    <property type="entry name" value="GrpE"/>
</dbReference>
<comment type="caution">
    <text evidence="6">The sequence shown here is derived from an EMBL/GenBank/DDBJ whole genome shotgun (WGS) entry which is preliminary data.</text>
</comment>
<dbReference type="OrthoDB" id="9812586at2"/>
<comment type="subunit">
    <text evidence="3">Homodimer.</text>
</comment>
<dbReference type="PANTHER" id="PTHR21237:SF23">
    <property type="entry name" value="GRPE PROTEIN HOMOLOG, MITOCHONDRIAL"/>
    <property type="match status" value="1"/>
</dbReference>
<dbReference type="GO" id="GO:0051082">
    <property type="term" value="F:unfolded protein binding"/>
    <property type="evidence" value="ECO:0007669"/>
    <property type="project" value="TreeGrafter"/>
</dbReference>